<dbReference type="GO" id="GO:0006888">
    <property type="term" value="P:endoplasmic reticulum to Golgi vesicle-mediated transport"/>
    <property type="evidence" value="ECO:0000318"/>
    <property type="project" value="GO_Central"/>
</dbReference>
<dbReference type="FunFam" id="1.50.10.20:FF:000012">
    <property type="entry name" value="Geranylgeranyl transferase type-2 subunit beta"/>
    <property type="match status" value="1"/>
</dbReference>
<feature type="domain" description="Prenyltransferase alpha-alpha toroid" evidence="10">
    <location>
        <begin position="58"/>
        <end position="358"/>
    </location>
</feature>
<dbReference type="Pfam" id="PF00432">
    <property type="entry name" value="Prenyltrans"/>
    <property type="match status" value="1"/>
</dbReference>
<keyword evidence="3 9" id="KW-0637">Prenyltransferase</keyword>
<dbReference type="GO" id="GO:0072657">
    <property type="term" value="P:protein localization to membrane"/>
    <property type="evidence" value="ECO:0007669"/>
    <property type="project" value="UniProtKB-ARBA"/>
</dbReference>
<dbReference type="GeneID" id="8583900"/>
<gene>
    <name evidence="13" type="primary">ggtb-1</name>
    <name evidence="11" type="synonym">Cbr-ggtb-1</name>
    <name evidence="13" type="ORF">CBG16602</name>
    <name evidence="11" type="ORF">CBG_16602</name>
</gene>
<evidence type="ECO:0000313" key="11">
    <source>
        <dbReference type="EMBL" id="CAP34523.2"/>
    </source>
</evidence>
<name>A8XPK2_CAEBR</name>
<evidence type="ECO:0000313" key="13">
    <source>
        <dbReference type="WormBase" id="CBG16602"/>
    </source>
</evidence>
<keyword evidence="12" id="KW-1185">Reference proteome</keyword>
<dbReference type="SUPFAM" id="SSF48239">
    <property type="entry name" value="Terpenoid cyclases/Protein prenyltransferases"/>
    <property type="match status" value="1"/>
</dbReference>
<dbReference type="CTD" id="8583900"/>
<sequence>MYVYMNSKDNKEPIVGLKLRQVIRIHRGNVRRNPSFAGLLDFARKDVDLPQSSPKKLLKGLHSNFIQQYEKDKGGYHYIMAEHLRVSGIYWCVNAMDLTKELHRMSAVEIIDYVLSCRNKDGGYGPAPGHDSHLLHTLCAVQTLIIFDCLQKADAESICEYVKGLQQDDGSFCGDLSGEVDTRFTLCSFATCHLLGRLSALNIDSAVRFLKRCYNTDGGFGTRPGSESHSGQIYCCIGALAIAGRLDDIDRDRTAEWLAFRQCDSGGLNGRPEKLPDVCYSWWVLASLSILGRLDFIDQTSMKKFIYACQDDETGGFADRPGDCVSFFADPFHTVFGIAALSLFGDETLEEVDPIFCMTKKCLGDLRIEMF</sequence>
<organism evidence="11 12">
    <name type="scientific">Caenorhabditis briggsae</name>
    <dbReference type="NCBI Taxonomy" id="6238"/>
    <lineage>
        <taxon>Eukaryota</taxon>
        <taxon>Metazoa</taxon>
        <taxon>Ecdysozoa</taxon>
        <taxon>Nematoda</taxon>
        <taxon>Chromadorea</taxon>
        <taxon>Rhabditida</taxon>
        <taxon>Rhabditina</taxon>
        <taxon>Rhabditomorpha</taxon>
        <taxon>Rhabditoidea</taxon>
        <taxon>Rhabditidae</taxon>
        <taxon>Peloderinae</taxon>
        <taxon>Caenorhabditis</taxon>
    </lineage>
</organism>
<reference evidence="11 12" key="2">
    <citation type="journal article" date="2011" name="PLoS Genet.">
        <title>Caenorhabditis briggsae recombinant inbred line genotypes reveal inter-strain incompatibility and the evolution of recombination.</title>
        <authorList>
            <person name="Ross J.A."/>
            <person name="Koboldt D.C."/>
            <person name="Staisch J.E."/>
            <person name="Chamberlin H.M."/>
            <person name="Gupta B.P."/>
            <person name="Miller R.D."/>
            <person name="Baird S.E."/>
            <person name="Haag E.S."/>
        </authorList>
    </citation>
    <scope>NUCLEOTIDE SEQUENCE [LARGE SCALE GENOMIC DNA]</scope>
    <source>
        <strain evidence="11 12">AF16</strain>
    </source>
</reference>
<evidence type="ECO:0000256" key="1">
    <source>
        <dbReference type="ARBA" id="ARBA00010497"/>
    </source>
</evidence>
<dbReference type="Proteomes" id="UP000008549">
    <property type="component" value="Unassembled WGS sequence"/>
</dbReference>
<dbReference type="InterPro" id="IPR045089">
    <property type="entry name" value="PGGT1B-like"/>
</dbReference>
<evidence type="ECO:0000256" key="9">
    <source>
        <dbReference type="RuleBase" id="RU365076"/>
    </source>
</evidence>
<comment type="catalytic activity">
    <reaction evidence="8 9">
        <text>geranylgeranyl diphosphate + L-cysteinyl-[protein] = S-geranylgeranyl-L-cysteinyl-[protein] + diphosphate</text>
        <dbReference type="Rhea" id="RHEA:21240"/>
        <dbReference type="Rhea" id="RHEA-COMP:10131"/>
        <dbReference type="Rhea" id="RHEA-COMP:11537"/>
        <dbReference type="ChEBI" id="CHEBI:29950"/>
        <dbReference type="ChEBI" id="CHEBI:33019"/>
        <dbReference type="ChEBI" id="CHEBI:57533"/>
        <dbReference type="ChEBI" id="CHEBI:86021"/>
        <dbReference type="EC" id="2.5.1.60"/>
    </reaction>
</comment>
<dbReference type="InterPro" id="IPR001330">
    <property type="entry name" value="Prenyltrans"/>
</dbReference>
<dbReference type="OMA" id="VKRCQCP"/>
<reference evidence="11 12" key="1">
    <citation type="journal article" date="2003" name="PLoS Biol.">
        <title>The genome sequence of Caenorhabditis briggsae: a platform for comparative genomics.</title>
        <authorList>
            <person name="Stein L.D."/>
            <person name="Bao Z."/>
            <person name="Blasiar D."/>
            <person name="Blumenthal T."/>
            <person name="Brent M.R."/>
            <person name="Chen N."/>
            <person name="Chinwalla A."/>
            <person name="Clarke L."/>
            <person name="Clee C."/>
            <person name="Coghlan A."/>
            <person name="Coulson A."/>
            <person name="D'Eustachio P."/>
            <person name="Fitch D.H."/>
            <person name="Fulton L.A."/>
            <person name="Fulton R.E."/>
            <person name="Griffiths-Jones S."/>
            <person name="Harris T.W."/>
            <person name="Hillier L.W."/>
            <person name="Kamath R."/>
            <person name="Kuwabara P.E."/>
            <person name="Mardis E.R."/>
            <person name="Marra M.A."/>
            <person name="Miner T.L."/>
            <person name="Minx P."/>
            <person name="Mullikin J.C."/>
            <person name="Plumb R.W."/>
            <person name="Rogers J."/>
            <person name="Schein J.E."/>
            <person name="Sohrmann M."/>
            <person name="Spieth J."/>
            <person name="Stajich J.E."/>
            <person name="Wei C."/>
            <person name="Willey D."/>
            <person name="Wilson R.K."/>
            <person name="Durbin R."/>
            <person name="Waterston R.H."/>
        </authorList>
    </citation>
    <scope>NUCLEOTIDE SEQUENCE [LARGE SCALE GENOMIC DNA]</scope>
    <source>
        <strain evidence="11 12">AF16</strain>
    </source>
</reference>
<keyword evidence="4 9" id="KW-0808">Transferase</keyword>
<dbReference type="CDD" id="cd02894">
    <property type="entry name" value="GGTase-II"/>
    <property type="match status" value="1"/>
</dbReference>
<dbReference type="HOGENOM" id="CLU_028946_3_0_1"/>
<dbReference type="FunCoup" id="A8XPK2">
    <property type="interactions" value="1739"/>
</dbReference>
<dbReference type="EMBL" id="HE600949">
    <property type="protein sequence ID" value="CAP34523.2"/>
    <property type="molecule type" value="Genomic_DNA"/>
</dbReference>
<dbReference type="Gene3D" id="1.50.10.20">
    <property type="match status" value="1"/>
</dbReference>
<keyword evidence="5 9" id="KW-0479">Metal-binding</keyword>
<dbReference type="PANTHER" id="PTHR11774">
    <property type="entry name" value="GERANYLGERANYL TRANSFERASE TYPE BETA SUBUNIT"/>
    <property type="match status" value="1"/>
</dbReference>
<dbReference type="GO" id="GO:0004663">
    <property type="term" value="F:Rab geranylgeranyltransferase activity"/>
    <property type="evidence" value="ECO:0007669"/>
    <property type="project" value="UniProtKB-UniRule"/>
</dbReference>
<dbReference type="eggNOG" id="KOG0366">
    <property type="taxonomic scope" value="Eukaryota"/>
</dbReference>
<dbReference type="InParanoid" id="A8XPK2"/>
<evidence type="ECO:0000256" key="3">
    <source>
        <dbReference type="ARBA" id="ARBA00022602"/>
    </source>
</evidence>
<evidence type="ECO:0000256" key="7">
    <source>
        <dbReference type="ARBA" id="ARBA00022833"/>
    </source>
</evidence>
<evidence type="ECO:0000259" key="10">
    <source>
        <dbReference type="Pfam" id="PF00432"/>
    </source>
</evidence>
<dbReference type="InterPro" id="IPR026873">
    <property type="entry name" value="Ptb1"/>
</dbReference>
<dbReference type="WormBase" id="CBG16602">
    <property type="protein sequence ID" value="CBP03938"/>
    <property type="gene ID" value="WBGene00036494"/>
    <property type="gene designation" value="Cbr-ggtb-1"/>
</dbReference>
<dbReference type="EC" id="2.5.1.60" evidence="9"/>
<evidence type="ECO:0000313" key="12">
    <source>
        <dbReference type="Proteomes" id="UP000008549"/>
    </source>
</evidence>
<comment type="subunit">
    <text evidence="2">Heterodimer of an alpha and a beta subunit.</text>
</comment>
<dbReference type="GO" id="GO:0046872">
    <property type="term" value="F:metal ion binding"/>
    <property type="evidence" value="ECO:0007669"/>
    <property type="project" value="UniProtKB-KW"/>
</dbReference>
<dbReference type="KEGG" id="cbr:CBG_16602"/>
<comment type="cofactor">
    <cofactor evidence="9">
        <name>Zn(2+)</name>
        <dbReference type="ChEBI" id="CHEBI:29105"/>
    </cofactor>
    <text evidence="9">Binds 1 zinc ion per subunit.</text>
</comment>
<keyword evidence="7 9" id="KW-0862">Zinc</keyword>
<evidence type="ECO:0000256" key="8">
    <source>
        <dbReference type="ARBA" id="ARBA00047658"/>
    </source>
</evidence>
<dbReference type="InterPro" id="IPR008930">
    <property type="entry name" value="Terpenoid_cyclase/PrenylTrfase"/>
</dbReference>
<comment type="function">
    <text evidence="9">Catalyzes the transfer of a geranylgeranyl moiety from geranylgeranyl diphosphate to both cysteines of proteins with the C-terminal sequence -XXCC, -XCXC and -CCXX.</text>
</comment>
<protein>
    <recommendedName>
        <fullName evidence="9">Geranylgeranyl transferase type-2 subunit beta</fullName>
        <ecNumber evidence="9">2.5.1.60</ecNumber>
    </recommendedName>
</protein>
<evidence type="ECO:0000256" key="4">
    <source>
        <dbReference type="ARBA" id="ARBA00022679"/>
    </source>
</evidence>
<keyword evidence="6" id="KW-0677">Repeat</keyword>
<accession>A8XPK2</accession>
<comment type="similarity">
    <text evidence="1 9">Belongs to the protein prenyltransferase subunit beta family.</text>
</comment>
<dbReference type="GO" id="GO:0005968">
    <property type="term" value="C:Rab-protein geranylgeranyltransferase complex"/>
    <property type="evidence" value="ECO:0000318"/>
    <property type="project" value="GO_Central"/>
</dbReference>
<dbReference type="RefSeq" id="XP_002641906.1">
    <property type="nucleotide sequence ID" value="XM_002641860.1"/>
</dbReference>
<proteinExistence type="inferred from homology"/>
<evidence type="ECO:0000256" key="2">
    <source>
        <dbReference type="ARBA" id="ARBA00011355"/>
    </source>
</evidence>
<dbReference type="PANTHER" id="PTHR11774:SF11">
    <property type="entry name" value="GERANYLGERANYL TRANSFERASE TYPE-2 SUBUNIT BETA"/>
    <property type="match status" value="1"/>
</dbReference>
<dbReference type="AlphaFoldDB" id="A8XPK2"/>
<evidence type="ECO:0000256" key="6">
    <source>
        <dbReference type="ARBA" id="ARBA00022737"/>
    </source>
</evidence>
<evidence type="ECO:0000256" key="5">
    <source>
        <dbReference type="ARBA" id="ARBA00022723"/>
    </source>
</evidence>
<dbReference type="STRING" id="6238.A8XPK2"/>